<evidence type="ECO:0000313" key="3">
    <source>
        <dbReference type="Proteomes" id="UP000628775"/>
    </source>
</evidence>
<proteinExistence type="predicted"/>
<dbReference type="RefSeq" id="WP_188694101.1">
    <property type="nucleotide sequence ID" value="NZ_BMIR01000010.1"/>
</dbReference>
<dbReference type="PANTHER" id="PTHR37806:SF1">
    <property type="entry name" value="PEPTIDASE C39-LIKE DOMAIN-CONTAINING PROTEIN"/>
    <property type="match status" value="1"/>
</dbReference>
<name>A0A8J2YI07_9BACL</name>
<evidence type="ECO:0000313" key="2">
    <source>
        <dbReference type="EMBL" id="GGE44259.1"/>
    </source>
</evidence>
<dbReference type="EMBL" id="BMIR01000010">
    <property type="protein sequence ID" value="GGE44259.1"/>
    <property type="molecule type" value="Genomic_DNA"/>
</dbReference>
<accession>A0A8J2YI07</accession>
<protein>
    <recommendedName>
        <fullName evidence="1">Peptidase C39-like domain-containing protein</fullName>
    </recommendedName>
</protein>
<reference evidence="2" key="2">
    <citation type="submission" date="2020-09" db="EMBL/GenBank/DDBJ databases">
        <authorList>
            <person name="Sun Q."/>
            <person name="Zhou Y."/>
        </authorList>
    </citation>
    <scope>NUCLEOTIDE SEQUENCE</scope>
    <source>
        <strain evidence="2">CGMCC 1.15371</strain>
    </source>
</reference>
<dbReference type="Proteomes" id="UP000628775">
    <property type="component" value="Unassembled WGS sequence"/>
</dbReference>
<feature type="domain" description="Peptidase C39-like" evidence="1">
    <location>
        <begin position="7"/>
        <end position="167"/>
    </location>
</feature>
<gene>
    <name evidence="2" type="ORF">GCM10011391_23830</name>
</gene>
<organism evidence="2 3">
    <name type="scientific">Pullulanibacillus camelliae</name>
    <dbReference type="NCBI Taxonomy" id="1707096"/>
    <lineage>
        <taxon>Bacteria</taxon>
        <taxon>Bacillati</taxon>
        <taxon>Bacillota</taxon>
        <taxon>Bacilli</taxon>
        <taxon>Bacillales</taxon>
        <taxon>Sporolactobacillaceae</taxon>
        <taxon>Pullulanibacillus</taxon>
    </lineage>
</organism>
<reference evidence="2" key="1">
    <citation type="journal article" date="2014" name="Int. J. Syst. Evol. Microbiol.">
        <title>Complete genome sequence of Corynebacterium casei LMG S-19264T (=DSM 44701T), isolated from a smear-ripened cheese.</title>
        <authorList>
            <consortium name="US DOE Joint Genome Institute (JGI-PGF)"/>
            <person name="Walter F."/>
            <person name="Albersmeier A."/>
            <person name="Kalinowski J."/>
            <person name="Ruckert C."/>
        </authorList>
    </citation>
    <scope>NUCLEOTIDE SEQUENCE</scope>
    <source>
        <strain evidence="2">CGMCC 1.15371</strain>
    </source>
</reference>
<sequence length="196" mass="22426">MTRAKMIDVPLIAQLPELPRGCEVTSLCMLLQHAKIQVDKLQLAEAVVKVPFETDGVHGHPNDGFVGDMYSFETPGLGTFHRPIVQLAKTFLGDRIIDLTDCEWARIEGQIDRGFPVWVIVTSRYNYVEDEHWETWLTAHGTLKITYKEHAVVITGYNEDFVYFNDPLDNIKNRPGNKQDFIDGWKQFGQQAISYL</sequence>
<evidence type="ECO:0000259" key="1">
    <source>
        <dbReference type="Pfam" id="PF13529"/>
    </source>
</evidence>
<comment type="caution">
    <text evidence="2">The sequence shown here is derived from an EMBL/GenBank/DDBJ whole genome shotgun (WGS) entry which is preliminary data.</text>
</comment>
<dbReference type="Gene3D" id="3.90.70.10">
    <property type="entry name" value="Cysteine proteinases"/>
    <property type="match status" value="1"/>
</dbReference>
<dbReference type="PANTHER" id="PTHR37806">
    <property type="entry name" value="LMO0724 PROTEIN"/>
    <property type="match status" value="1"/>
</dbReference>
<dbReference type="Pfam" id="PF13529">
    <property type="entry name" value="Peptidase_C39_2"/>
    <property type="match status" value="1"/>
</dbReference>
<dbReference type="InterPro" id="IPR039564">
    <property type="entry name" value="Peptidase_C39-like"/>
</dbReference>
<dbReference type="InterPro" id="IPR016997">
    <property type="entry name" value="UCP032442"/>
</dbReference>
<keyword evidence="3" id="KW-1185">Reference proteome</keyword>
<dbReference type="AlphaFoldDB" id="A0A8J2YI07"/>
<dbReference type="PIRSF" id="PIRSF032442">
    <property type="entry name" value="UCP032442"/>
    <property type="match status" value="1"/>
</dbReference>